<proteinExistence type="predicted"/>
<name>A0A840CRE2_9BACT</name>
<feature type="chain" id="PRO_5032862477" description="Oxygen tolerance" evidence="3">
    <location>
        <begin position="21"/>
        <end position="612"/>
    </location>
</feature>
<dbReference type="AlphaFoldDB" id="A0A840CRE2"/>
<dbReference type="EMBL" id="JACIEP010000008">
    <property type="protein sequence ID" value="MBB4036718.1"/>
    <property type="molecule type" value="Genomic_DNA"/>
</dbReference>
<evidence type="ECO:0000313" key="5">
    <source>
        <dbReference type="Proteomes" id="UP000555103"/>
    </source>
</evidence>
<keyword evidence="2" id="KW-0812">Transmembrane</keyword>
<keyword evidence="2" id="KW-0472">Membrane</keyword>
<dbReference type="PANTHER" id="PTHR40940">
    <property type="entry name" value="PROTEIN BATD-RELATED"/>
    <property type="match status" value="1"/>
</dbReference>
<evidence type="ECO:0000256" key="1">
    <source>
        <dbReference type="SAM" id="MobiDB-lite"/>
    </source>
</evidence>
<dbReference type="Pfam" id="PF13584">
    <property type="entry name" value="BatD"/>
    <property type="match status" value="2"/>
</dbReference>
<dbReference type="RefSeq" id="WP_183307606.1">
    <property type="nucleotide sequence ID" value="NZ_JACIEP010000008.1"/>
</dbReference>
<feature type="transmembrane region" description="Helical" evidence="2">
    <location>
        <begin position="462"/>
        <end position="482"/>
    </location>
</feature>
<evidence type="ECO:0008006" key="6">
    <source>
        <dbReference type="Google" id="ProtNLM"/>
    </source>
</evidence>
<keyword evidence="5" id="KW-1185">Reference proteome</keyword>
<reference evidence="4 5" key="1">
    <citation type="submission" date="2020-08" db="EMBL/GenBank/DDBJ databases">
        <title>Genomic Encyclopedia of Type Strains, Phase IV (KMG-IV): sequencing the most valuable type-strain genomes for metagenomic binning, comparative biology and taxonomic classification.</title>
        <authorList>
            <person name="Goeker M."/>
        </authorList>
    </citation>
    <scope>NUCLEOTIDE SEQUENCE [LARGE SCALE GENOMIC DNA]</scope>
    <source>
        <strain evidence="4 5">DSM 104969</strain>
    </source>
</reference>
<gene>
    <name evidence="4" type="ORF">GGR21_002624</name>
</gene>
<feature type="region of interest" description="Disordered" evidence="1">
    <location>
        <begin position="126"/>
        <end position="150"/>
    </location>
</feature>
<feature type="signal peptide" evidence="3">
    <location>
        <begin position="1"/>
        <end position="20"/>
    </location>
</feature>
<keyword evidence="2" id="KW-1133">Transmembrane helix</keyword>
<protein>
    <recommendedName>
        <fullName evidence="6">Oxygen tolerance</fullName>
    </recommendedName>
</protein>
<accession>A0A840CRE2</accession>
<comment type="caution">
    <text evidence="4">The sequence shown here is derived from an EMBL/GenBank/DDBJ whole genome shotgun (WGS) entry which is preliminary data.</text>
</comment>
<keyword evidence="3" id="KW-0732">Signal</keyword>
<dbReference type="InterPro" id="IPR025738">
    <property type="entry name" value="BatD"/>
</dbReference>
<evidence type="ECO:0000256" key="2">
    <source>
        <dbReference type="SAM" id="Phobius"/>
    </source>
</evidence>
<organism evidence="4 5">
    <name type="scientific">Dysgonomonas hofstadii</name>
    <dbReference type="NCBI Taxonomy" id="637886"/>
    <lineage>
        <taxon>Bacteria</taxon>
        <taxon>Pseudomonadati</taxon>
        <taxon>Bacteroidota</taxon>
        <taxon>Bacteroidia</taxon>
        <taxon>Bacteroidales</taxon>
        <taxon>Dysgonomonadaceae</taxon>
        <taxon>Dysgonomonas</taxon>
    </lineage>
</organism>
<dbReference type="Proteomes" id="UP000555103">
    <property type="component" value="Unassembled WGS sequence"/>
</dbReference>
<sequence>MKKYLFLFILLLTSISKISADDITFVIQAPASTVKGAQLQLQYVLKGGEGSSIEIPDEIKGFDILYGPSISQMYSSSNVNGKVTSESNITYTYLLQAKEEGTFTLPVATVKVGGKNYKSNSKQIKVLPPDKNAQPTQPGQRVEATTSSSTVDNVSSSDIFVRIIPSKTRFKEQEAVTVTFRLYSTLDIMYLSDAKFPEFEGFMTEEFDLSRNQQIGMEHYQGRNYYAVDFKKTLLFPQRSGKISIPSGTVEAVIRVPSGRKVNTFFGPQEVMTETKKVMRTNPLVLDVSALPIENKPLNFSGGVGNFTFTPTITSEKVKANDAVTIKLEIKGTGNLKLIKNPEVKFPKDIETYDPVVKNDFKITESGLSGTKTIEYMFIPRYQGKYAIPPIEFSYFDTRSNSYKTVSSPAYNLDVDKDPNAGQNVSTSYSNQRNVEVEQDIRYLKTGGFSFSDQQSFFAGSFTYWVWYIIPFILFVVFFIVYRKQIKANSDIALMRTKKANKVATKRLKLAKQYLQSGKNDNFYEEILRAVWGYLSDKLTIPVAELNRENIEAELLKYGIDEALIRQFIDILDTGEFARYAPSGGGEAMDKLYNDTVDAIGKMESTIKKINK</sequence>
<dbReference type="PANTHER" id="PTHR40940:SF2">
    <property type="entry name" value="BATD"/>
    <property type="match status" value="1"/>
</dbReference>
<evidence type="ECO:0000256" key="3">
    <source>
        <dbReference type="SAM" id="SignalP"/>
    </source>
</evidence>
<evidence type="ECO:0000313" key="4">
    <source>
        <dbReference type="EMBL" id="MBB4036718.1"/>
    </source>
</evidence>